<feature type="domain" description="RDD" evidence="8">
    <location>
        <begin position="127"/>
        <end position="296"/>
    </location>
</feature>
<dbReference type="GO" id="GO:0005886">
    <property type="term" value="C:plasma membrane"/>
    <property type="evidence" value="ECO:0007669"/>
    <property type="project" value="UniProtKB-SubCell"/>
</dbReference>
<evidence type="ECO:0000256" key="6">
    <source>
        <dbReference type="SAM" id="Coils"/>
    </source>
</evidence>
<evidence type="ECO:0000313" key="10">
    <source>
        <dbReference type="Proteomes" id="UP000680020"/>
    </source>
</evidence>
<dbReference type="InterPro" id="IPR051791">
    <property type="entry name" value="Pra-immunoreactive"/>
</dbReference>
<feature type="transmembrane region" description="Helical" evidence="7">
    <location>
        <begin position="254"/>
        <end position="282"/>
    </location>
</feature>
<dbReference type="RefSeq" id="WP_094488447.1">
    <property type="nucleotide sequence ID" value="NZ_JAGIBT010000001.1"/>
</dbReference>
<keyword evidence="3 7" id="KW-0812">Transmembrane</keyword>
<feature type="transmembrane region" description="Helical" evidence="7">
    <location>
        <begin position="136"/>
        <end position="161"/>
    </location>
</feature>
<dbReference type="Pfam" id="PF06271">
    <property type="entry name" value="RDD"/>
    <property type="match status" value="1"/>
</dbReference>
<dbReference type="PANTHER" id="PTHR36115">
    <property type="entry name" value="PROLINE-RICH ANTIGEN HOMOLOG-RELATED"/>
    <property type="match status" value="1"/>
</dbReference>
<dbReference type="PANTHER" id="PTHR36115:SF6">
    <property type="entry name" value="PROLINE-RICH ANTIGEN HOMOLOG"/>
    <property type="match status" value="1"/>
</dbReference>
<keyword evidence="5 7" id="KW-0472">Membrane</keyword>
<evidence type="ECO:0000313" key="9">
    <source>
        <dbReference type="EMBL" id="MBS7823643.1"/>
    </source>
</evidence>
<dbReference type="InterPro" id="IPR010432">
    <property type="entry name" value="RDD"/>
</dbReference>
<evidence type="ECO:0000256" key="5">
    <source>
        <dbReference type="ARBA" id="ARBA00023136"/>
    </source>
</evidence>
<keyword evidence="6" id="KW-0175">Coiled coil</keyword>
<dbReference type="Proteomes" id="UP000680020">
    <property type="component" value="Unassembled WGS sequence"/>
</dbReference>
<evidence type="ECO:0000256" key="3">
    <source>
        <dbReference type="ARBA" id="ARBA00022692"/>
    </source>
</evidence>
<dbReference type="AlphaFoldDB" id="A0AB35BX28"/>
<evidence type="ECO:0000256" key="4">
    <source>
        <dbReference type="ARBA" id="ARBA00022989"/>
    </source>
</evidence>
<organism evidence="9 10">
    <name type="scientific">Wohlfahrtiimonas chitiniclastica</name>
    <dbReference type="NCBI Taxonomy" id="400946"/>
    <lineage>
        <taxon>Bacteria</taxon>
        <taxon>Pseudomonadati</taxon>
        <taxon>Pseudomonadota</taxon>
        <taxon>Gammaproteobacteria</taxon>
        <taxon>Cardiobacteriales</taxon>
        <taxon>Ignatzschineriaceae</taxon>
        <taxon>Wohlfahrtiimonas</taxon>
    </lineage>
</organism>
<feature type="transmembrane region" description="Helical" evidence="7">
    <location>
        <begin position="198"/>
        <end position="217"/>
    </location>
</feature>
<comment type="subcellular location">
    <subcellularLocation>
        <location evidence="1">Cell membrane</location>
        <topology evidence="1">Multi-pass membrane protein</topology>
    </subcellularLocation>
</comment>
<gene>
    <name evidence="9" type="ORF">J7561_00295</name>
</gene>
<evidence type="ECO:0000259" key="8">
    <source>
        <dbReference type="Pfam" id="PF06271"/>
    </source>
</evidence>
<reference evidence="9" key="1">
    <citation type="submission" date="2021-03" db="EMBL/GenBank/DDBJ databases">
        <title>Identification and antibiotic profiling of Wohlfahrtiimonas chitiniclastica, an underestimated human pathogen.</title>
        <authorList>
            <person name="Kopf A."/>
            <person name="Bunk B."/>
            <person name="Coldewey S."/>
            <person name="Gunzer F."/>
            <person name="Riedel T."/>
            <person name="Schroettner P."/>
        </authorList>
    </citation>
    <scope>NUCLEOTIDE SEQUENCE</scope>
    <source>
        <strain evidence="9">DSM 100917</strain>
    </source>
</reference>
<keyword evidence="4 7" id="KW-1133">Transmembrane helix</keyword>
<keyword evidence="2" id="KW-1003">Cell membrane</keyword>
<protein>
    <submittedName>
        <fullName evidence="9">RDD family protein</fullName>
    </submittedName>
</protein>
<evidence type="ECO:0000256" key="1">
    <source>
        <dbReference type="ARBA" id="ARBA00004651"/>
    </source>
</evidence>
<comment type="caution">
    <text evidence="9">The sequence shown here is derived from an EMBL/GenBank/DDBJ whole genome shotgun (WGS) entry which is preliminary data.</text>
</comment>
<feature type="coiled-coil region" evidence="6">
    <location>
        <begin position="86"/>
        <end position="117"/>
    </location>
</feature>
<proteinExistence type="predicted"/>
<evidence type="ECO:0000256" key="2">
    <source>
        <dbReference type="ARBA" id="ARBA00022475"/>
    </source>
</evidence>
<sequence>MGQEKYQVLFYGELKAGHSQEMAMRALAGAYHKEDDFFASWFNTDKTIIKHEATREEAEYIRDYLAGLGLVVVIEPVAVLESAEPLSVADQQAKETEKLLEEAFEELQKTIKNVQRENVTVVKVAPASMLKRAGAFIVDMMICIILSNILLELVLAPLGIINTSLLYELSNALNGAVTQEDVRNVVNGYMANENFADLVMSVMFFAFAIQVLYFGLMDSKYRATFGKRLFKIRVYSLIGPEVLLRQAILRQTCIITAFFLLVSFLSTIGLLILLGTFIMGFYDKRGLHQTIYDRITATMVGMDQGKNINP</sequence>
<name>A0AB35BX28_9GAMM</name>
<dbReference type="EMBL" id="JAGIBU010000001">
    <property type="protein sequence ID" value="MBS7823643.1"/>
    <property type="molecule type" value="Genomic_DNA"/>
</dbReference>
<accession>A0AB35BX28</accession>
<evidence type="ECO:0000256" key="7">
    <source>
        <dbReference type="SAM" id="Phobius"/>
    </source>
</evidence>